<evidence type="ECO:0000313" key="5">
    <source>
        <dbReference type="EMBL" id="WBW49358.1"/>
    </source>
</evidence>
<evidence type="ECO:0000256" key="3">
    <source>
        <dbReference type="SAM" id="SignalP"/>
    </source>
</evidence>
<sequence>MNNRLKRSLKTLGLCIAVMAALTACAQEEKQADAITTNSSNAAVGENAMNAPQVALEDIDAVSLSEWEDIHPVWSSITTFYDRDYLVKAADEKAAAEGKQGSELLAEHEAGAHIEVASIEFSGDTITLKDKAGQVIASGVYKYVKTIGKGKEHGEFAVFEAQGDVPESYKVLALMAPHGGEGDITHFHIRHGAGVDDPALEDENWWPVFVDPDSTEEQVIHEIVG</sequence>
<organism evidence="5 6">
    <name type="scientific">Peptoniphilus equinus</name>
    <dbReference type="NCBI Taxonomy" id="3016343"/>
    <lineage>
        <taxon>Bacteria</taxon>
        <taxon>Bacillati</taxon>
        <taxon>Bacillota</taxon>
        <taxon>Tissierellia</taxon>
        <taxon>Tissierellales</taxon>
        <taxon>Peptoniphilaceae</taxon>
        <taxon>Peptoniphilus</taxon>
    </lineage>
</organism>
<reference evidence="5 6" key="1">
    <citation type="submission" date="2023-01" db="EMBL/GenBank/DDBJ databases">
        <authorList>
            <person name="Lee S.H."/>
            <person name="Jung H.S."/>
            <person name="Yun J.U."/>
        </authorList>
    </citation>
    <scope>NUCLEOTIDE SEQUENCE [LARGE SCALE GENOMIC DNA]</scope>
    <source>
        <strain evidence="5 6">CBA3646</strain>
    </source>
</reference>
<dbReference type="PROSITE" id="PS51257">
    <property type="entry name" value="PROKAR_LIPOPROTEIN"/>
    <property type="match status" value="1"/>
</dbReference>
<evidence type="ECO:0000256" key="2">
    <source>
        <dbReference type="ARBA" id="ARBA00022833"/>
    </source>
</evidence>
<dbReference type="Proteomes" id="UP001210339">
    <property type="component" value="Chromosome"/>
</dbReference>
<dbReference type="Pfam" id="PF09223">
    <property type="entry name" value="ZinT"/>
    <property type="match status" value="1"/>
</dbReference>
<evidence type="ECO:0000259" key="4">
    <source>
        <dbReference type="Pfam" id="PF09223"/>
    </source>
</evidence>
<dbReference type="Gene3D" id="2.40.128.20">
    <property type="match status" value="1"/>
</dbReference>
<keyword evidence="2" id="KW-0862">Zinc</keyword>
<evidence type="ECO:0000313" key="6">
    <source>
        <dbReference type="Proteomes" id="UP001210339"/>
    </source>
</evidence>
<dbReference type="InterPro" id="IPR012674">
    <property type="entry name" value="Calycin"/>
</dbReference>
<feature type="signal peptide" evidence="3">
    <location>
        <begin position="1"/>
        <end position="26"/>
    </location>
</feature>
<feature type="chain" id="PRO_5045426387" evidence="3">
    <location>
        <begin position="27"/>
        <end position="225"/>
    </location>
</feature>
<protein>
    <submittedName>
        <fullName evidence="5">ZinT/AdcA family metal-binding protein</fullName>
    </submittedName>
</protein>
<dbReference type="RefSeq" id="WP_271190890.1">
    <property type="nucleotide sequence ID" value="NZ_CP115667.1"/>
</dbReference>
<evidence type="ECO:0000256" key="1">
    <source>
        <dbReference type="ARBA" id="ARBA00022729"/>
    </source>
</evidence>
<keyword evidence="6" id="KW-1185">Reference proteome</keyword>
<name>A0ABY7QT82_9FIRM</name>
<proteinExistence type="predicted"/>
<keyword evidence="1 3" id="KW-0732">Signal</keyword>
<dbReference type="InterPro" id="IPR015304">
    <property type="entry name" value="ZinT_dom"/>
</dbReference>
<accession>A0ABY7QT82</accession>
<feature type="domain" description="ZinT" evidence="4">
    <location>
        <begin position="58"/>
        <end position="224"/>
    </location>
</feature>
<dbReference type="SUPFAM" id="SSF50814">
    <property type="entry name" value="Lipocalins"/>
    <property type="match status" value="1"/>
</dbReference>
<dbReference type="EMBL" id="CP115667">
    <property type="protein sequence ID" value="WBW49358.1"/>
    <property type="molecule type" value="Genomic_DNA"/>
</dbReference>
<gene>
    <name evidence="5" type="ORF">O6R05_04940</name>
</gene>